<dbReference type="RefSeq" id="WP_090123212.1">
    <property type="nucleotide sequence ID" value="NZ_FNNJ01000005.1"/>
</dbReference>
<keyword evidence="2 4" id="KW-0479">Metal-binding</keyword>
<dbReference type="PROSITE" id="PS51007">
    <property type="entry name" value="CYTC"/>
    <property type="match status" value="1"/>
</dbReference>
<feature type="transmembrane region" description="Helical" evidence="5">
    <location>
        <begin position="9"/>
        <end position="30"/>
    </location>
</feature>
<gene>
    <name evidence="7" type="ORF">SAMN05444411_10543</name>
</gene>
<evidence type="ECO:0000256" key="4">
    <source>
        <dbReference type="PROSITE-ProRule" id="PRU00433"/>
    </source>
</evidence>
<sequence>MLSKKQARAFFLGGTLVTFLIFIGLTIFSLSKDVDQTNHENITPEVVRGKEIWETNNCMGCHTILGEGGYYAPELTKVIDRLNQKYNGQGEAVIKSILMSEGPWQPNGRKMVAYGMTDQEASDVVAFFKWIGEIDLNGFGEVVGVDRKISPLAKEKLNN</sequence>
<keyword evidence="5" id="KW-0472">Membrane</keyword>
<keyword evidence="3 4" id="KW-0408">Iron</keyword>
<evidence type="ECO:0000313" key="7">
    <source>
        <dbReference type="EMBL" id="SDX37961.1"/>
    </source>
</evidence>
<evidence type="ECO:0000256" key="1">
    <source>
        <dbReference type="ARBA" id="ARBA00022617"/>
    </source>
</evidence>
<dbReference type="STRING" id="762486.SAMN05444411_10543"/>
<dbReference type="InterPro" id="IPR036909">
    <property type="entry name" value="Cyt_c-like_dom_sf"/>
</dbReference>
<protein>
    <submittedName>
        <fullName evidence="7">Nitric oxide reductase, NorC subunit apoprotein</fullName>
    </submittedName>
</protein>
<keyword evidence="5" id="KW-0812">Transmembrane</keyword>
<accession>A0A1H3B8I2</accession>
<dbReference type="EMBL" id="FNNJ01000005">
    <property type="protein sequence ID" value="SDX37961.1"/>
    <property type="molecule type" value="Genomic_DNA"/>
</dbReference>
<evidence type="ECO:0000256" key="5">
    <source>
        <dbReference type="SAM" id="Phobius"/>
    </source>
</evidence>
<evidence type="ECO:0000313" key="8">
    <source>
        <dbReference type="Proteomes" id="UP000199595"/>
    </source>
</evidence>
<dbReference type="Proteomes" id="UP000199595">
    <property type="component" value="Unassembled WGS sequence"/>
</dbReference>
<dbReference type="GO" id="GO:0020037">
    <property type="term" value="F:heme binding"/>
    <property type="evidence" value="ECO:0007669"/>
    <property type="project" value="InterPro"/>
</dbReference>
<organism evidence="7 8">
    <name type="scientific">Lutibacter oricola</name>
    <dbReference type="NCBI Taxonomy" id="762486"/>
    <lineage>
        <taxon>Bacteria</taxon>
        <taxon>Pseudomonadati</taxon>
        <taxon>Bacteroidota</taxon>
        <taxon>Flavobacteriia</taxon>
        <taxon>Flavobacteriales</taxon>
        <taxon>Flavobacteriaceae</taxon>
        <taxon>Lutibacter</taxon>
    </lineage>
</organism>
<dbReference type="Gene3D" id="1.10.760.10">
    <property type="entry name" value="Cytochrome c-like domain"/>
    <property type="match status" value="1"/>
</dbReference>
<keyword evidence="5" id="KW-1133">Transmembrane helix</keyword>
<evidence type="ECO:0000256" key="3">
    <source>
        <dbReference type="ARBA" id="ARBA00023004"/>
    </source>
</evidence>
<dbReference type="SUPFAM" id="SSF46626">
    <property type="entry name" value="Cytochrome c"/>
    <property type="match status" value="1"/>
</dbReference>
<dbReference type="Pfam" id="PF00034">
    <property type="entry name" value="Cytochrom_C"/>
    <property type="match status" value="1"/>
</dbReference>
<evidence type="ECO:0000256" key="2">
    <source>
        <dbReference type="ARBA" id="ARBA00022723"/>
    </source>
</evidence>
<dbReference type="GO" id="GO:0046872">
    <property type="term" value="F:metal ion binding"/>
    <property type="evidence" value="ECO:0007669"/>
    <property type="project" value="UniProtKB-KW"/>
</dbReference>
<dbReference type="InterPro" id="IPR009056">
    <property type="entry name" value="Cyt_c-like_dom"/>
</dbReference>
<dbReference type="GO" id="GO:0009055">
    <property type="term" value="F:electron transfer activity"/>
    <property type="evidence" value="ECO:0007669"/>
    <property type="project" value="InterPro"/>
</dbReference>
<feature type="domain" description="Cytochrome c" evidence="6">
    <location>
        <begin position="44"/>
        <end position="132"/>
    </location>
</feature>
<name>A0A1H3B8I2_9FLAO</name>
<dbReference type="AlphaFoldDB" id="A0A1H3B8I2"/>
<dbReference type="OrthoDB" id="9809720at2"/>
<keyword evidence="1 4" id="KW-0349">Heme</keyword>
<proteinExistence type="predicted"/>
<evidence type="ECO:0000259" key="6">
    <source>
        <dbReference type="PROSITE" id="PS51007"/>
    </source>
</evidence>
<keyword evidence="8" id="KW-1185">Reference proteome</keyword>
<reference evidence="7 8" key="1">
    <citation type="submission" date="2016-10" db="EMBL/GenBank/DDBJ databases">
        <authorList>
            <person name="de Groot N.N."/>
        </authorList>
    </citation>
    <scope>NUCLEOTIDE SEQUENCE [LARGE SCALE GENOMIC DNA]</scope>
    <source>
        <strain evidence="7 8">DSM 24956</strain>
    </source>
</reference>